<feature type="transmembrane region" description="Helical" evidence="5">
    <location>
        <begin position="140"/>
        <end position="161"/>
    </location>
</feature>
<dbReference type="EMBL" id="CP000124">
    <property type="protein sequence ID" value="ABA50541.1"/>
    <property type="molecule type" value="Genomic_DNA"/>
</dbReference>
<keyword evidence="3 5" id="KW-0472">Membrane</keyword>
<evidence type="ECO:0000256" key="1">
    <source>
        <dbReference type="ARBA" id="ARBA00022692"/>
    </source>
</evidence>
<evidence type="ECO:0000313" key="7">
    <source>
        <dbReference type="EMBL" id="ABA50541.1"/>
    </source>
</evidence>
<evidence type="ECO:0000256" key="2">
    <source>
        <dbReference type="ARBA" id="ARBA00022989"/>
    </source>
</evidence>
<dbReference type="InterPro" id="IPR011701">
    <property type="entry name" value="MFS"/>
</dbReference>
<feature type="region of interest" description="Disordered" evidence="4">
    <location>
        <begin position="18"/>
        <end position="43"/>
    </location>
</feature>
<gene>
    <name evidence="7" type="ordered locus">BURPS1710b_1536</name>
</gene>
<feature type="transmembrane region" description="Helical" evidence="5">
    <location>
        <begin position="259"/>
        <end position="281"/>
    </location>
</feature>
<protein>
    <submittedName>
        <fullName evidence="7">Major facilitator family transporter</fullName>
    </submittedName>
</protein>
<feature type="transmembrane region" description="Helical" evidence="5">
    <location>
        <begin position="50"/>
        <end position="67"/>
    </location>
</feature>
<feature type="transmembrane region" description="Helical" evidence="5">
    <location>
        <begin position="377"/>
        <end position="397"/>
    </location>
</feature>
<dbReference type="PROSITE" id="PS50850">
    <property type="entry name" value="MFS"/>
    <property type="match status" value="1"/>
</dbReference>
<feature type="domain" description="Major facilitator superfamily (MFS) profile" evidence="6">
    <location>
        <begin position="47"/>
        <end position="425"/>
    </location>
</feature>
<dbReference type="InterPro" id="IPR036259">
    <property type="entry name" value="MFS_trans_sf"/>
</dbReference>
<dbReference type="InterPro" id="IPR020846">
    <property type="entry name" value="MFS_dom"/>
</dbReference>
<feature type="transmembrane region" description="Helical" evidence="5">
    <location>
        <begin position="339"/>
        <end position="356"/>
    </location>
</feature>
<sequence>MIGARGISPSLISIDARTARPPARRASPTRTMSSQPRHSAGTPGHYSRSLLLLLATIAGVSVANIYYNQPLLDAFRASFPGSASWIGVVPTATQLGYATGMLVLAPLGDRFDRRTLILLQIAGLSAALVVAAAAPTLGVLAAASLAIGILATIAQQAVPFAAEIAPPAARGQAVGTVMSGLLLGILLARTAAGFVAEYFGWRAVFAASVAALAALAAVIVARLPRSSPTSTLPYGKLLASMWQLVRELRGLREASMTGGAIFAAFSAFWPVLTLLLAGAPFHLGPQAAGLFGIVGAAGALAAPYAGRFADKRGPRAIISLAIALIAASFAIFALSGASLIGLVIGVIVLDVGVQAAQISNQSRIYALKPDARSRVNTVFMVCYFIGGAIGSSAGVAAWRATGWLGMCAVGLLFSIVAAIVHFRGGAGAR</sequence>
<dbReference type="EnsemblBacteria" id="ABA50541">
    <property type="protein sequence ID" value="ABA50541"/>
    <property type="gene ID" value="BURPS1710b_1536"/>
</dbReference>
<dbReference type="AlphaFoldDB" id="Q3JU13"/>
<dbReference type="HOGENOM" id="CLU_001265_23_0_4"/>
<feature type="transmembrane region" description="Helical" evidence="5">
    <location>
        <begin position="403"/>
        <end position="422"/>
    </location>
</feature>
<evidence type="ECO:0000256" key="3">
    <source>
        <dbReference type="ARBA" id="ARBA00023136"/>
    </source>
</evidence>
<dbReference type="SUPFAM" id="SSF103473">
    <property type="entry name" value="MFS general substrate transporter"/>
    <property type="match status" value="1"/>
</dbReference>
<keyword evidence="2 5" id="KW-1133">Transmembrane helix</keyword>
<dbReference type="PANTHER" id="PTHR42910:SF1">
    <property type="entry name" value="MAJOR FACILITATOR SUPERFAMILY (MFS) PROFILE DOMAIN-CONTAINING PROTEIN"/>
    <property type="match status" value="1"/>
</dbReference>
<dbReference type="GO" id="GO:0022857">
    <property type="term" value="F:transmembrane transporter activity"/>
    <property type="evidence" value="ECO:0007669"/>
    <property type="project" value="InterPro"/>
</dbReference>
<feature type="transmembrane region" description="Helical" evidence="5">
    <location>
        <begin position="116"/>
        <end position="134"/>
    </location>
</feature>
<dbReference type="Pfam" id="PF07690">
    <property type="entry name" value="MFS_1"/>
    <property type="match status" value="1"/>
</dbReference>
<feature type="transmembrane region" description="Helical" evidence="5">
    <location>
        <begin position="287"/>
        <end position="304"/>
    </location>
</feature>
<evidence type="ECO:0000256" key="5">
    <source>
        <dbReference type="SAM" id="Phobius"/>
    </source>
</evidence>
<feature type="transmembrane region" description="Helical" evidence="5">
    <location>
        <begin position="173"/>
        <end position="192"/>
    </location>
</feature>
<organism evidence="7 8">
    <name type="scientific">Burkholderia pseudomallei (strain 1710b)</name>
    <dbReference type="NCBI Taxonomy" id="320372"/>
    <lineage>
        <taxon>Bacteria</taxon>
        <taxon>Pseudomonadati</taxon>
        <taxon>Pseudomonadota</taxon>
        <taxon>Betaproteobacteria</taxon>
        <taxon>Burkholderiales</taxon>
        <taxon>Burkholderiaceae</taxon>
        <taxon>Burkholderia</taxon>
        <taxon>pseudomallei group</taxon>
    </lineage>
</organism>
<name>Q3JU13_BURP1</name>
<accession>Q3JU13</accession>
<proteinExistence type="predicted"/>
<feature type="transmembrane region" description="Helical" evidence="5">
    <location>
        <begin position="82"/>
        <end position="104"/>
    </location>
</feature>
<feature type="transmembrane region" description="Helical" evidence="5">
    <location>
        <begin position="198"/>
        <end position="221"/>
    </location>
</feature>
<dbReference type="Proteomes" id="UP000002700">
    <property type="component" value="Chromosome I"/>
</dbReference>
<keyword evidence="1 5" id="KW-0812">Transmembrane</keyword>
<dbReference type="Gene3D" id="1.20.1250.20">
    <property type="entry name" value="MFS general substrate transporter like domains"/>
    <property type="match status" value="1"/>
</dbReference>
<reference evidence="7 8" key="1">
    <citation type="submission" date="2005-09" db="EMBL/GenBank/DDBJ databases">
        <authorList>
            <person name="Woods D.E."/>
            <person name="Nierman W.C."/>
        </authorList>
    </citation>
    <scope>NUCLEOTIDE SEQUENCE [LARGE SCALE GENOMIC DNA]</scope>
    <source>
        <strain evidence="7 8">1710b</strain>
    </source>
</reference>
<feature type="compositionally biased region" description="Low complexity" evidence="4">
    <location>
        <begin position="19"/>
        <end position="31"/>
    </location>
</feature>
<feature type="transmembrane region" description="Helical" evidence="5">
    <location>
        <begin position="316"/>
        <end position="333"/>
    </location>
</feature>
<dbReference type="KEGG" id="bpm:BURPS1710b_1536"/>
<evidence type="ECO:0000313" key="8">
    <source>
        <dbReference type="Proteomes" id="UP000002700"/>
    </source>
</evidence>
<dbReference type="CDD" id="cd17324">
    <property type="entry name" value="MFS_NepI_like"/>
    <property type="match status" value="1"/>
</dbReference>
<evidence type="ECO:0000256" key="4">
    <source>
        <dbReference type="SAM" id="MobiDB-lite"/>
    </source>
</evidence>
<dbReference type="PANTHER" id="PTHR42910">
    <property type="entry name" value="TRANSPORTER SCO4007-RELATED"/>
    <property type="match status" value="1"/>
</dbReference>
<evidence type="ECO:0000259" key="6">
    <source>
        <dbReference type="PROSITE" id="PS50850"/>
    </source>
</evidence>